<comment type="caution">
    <text evidence="4">The sequence shown here is derived from an EMBL/GenBank/DDBJ whole genome shotgun (WGS) entry which is preliminary data.</text>
</comment>
<dbReference type="SUPFAM" id="SSF46785">
    <property type="entry name" value="Winged helix' DNA-binding domain"/>
    <property type="match status" value="2"/>
</dbReference>
<sequence length="324" mass="37919">MNERGLDLIDQKILYELDLNSGQSFLDLATKVDIPNETVAFRVKRLQKNGYIKNFITTINTSNLNSFYYKFFFKFQKTILTIEKEIFNHLRAYHGIAYLARLEGRYDCTFLVLAQGIADLYAFLIPFKEKFGEFILEQEILTMTSVHRFNFRFFYENGKLLHTDYPEELRKPEIDDLDYAIITTLAKNSRENLSKIAKVNNVHANVVRYRIKNLKKSGILGSSVLDIDFKKFSVEQYQVDFTLKNQNSVKKIIEAVGLLPETTFATVTLGKYDLAVEFVVKNKESLKRILDRIKIEFSDTIISQDIFEMEEYSVNWFPYSIIKK</sequence>
<evidence type="ECO:0000256" key="1">
    <source>
        <dbReference type="ARBA" id="ARBA00023015"/>
    </source>
</evidence>
<reference evidence="4 5" key="1">
    <citation type="journal article" date="2016" name="Nat. Commun.">
        <title>Thousands of microbial genomes shed light on interconnected biogeochemical processes in an aquifer system.</title>
        <authorList>
            <person name="Anantharaman K."/>
            <person name="Brown C.T."/>
            <person name="Hug L.A."/>
            <person name="Sharon I."/>
            <person name="Castelle C.J."/>
            <person name="Probst A.J."/>
            <person name="Thomas B.C."/>
            <person name="Singh A."/>
            <person name="Wilkins M.J."/>
            <person name="Karaoz U."/>
            <person name="Brodie E.L."/>
            <person name="Williams K.H."/>
            <person name="Hubbard S.S."/>
            <person name="Banfield J.F."/>
        </authorList>
    </citation>
    <scope>NUCLEOTIDE SEQUENCE [LARGE SCALE GENOMIC DNA]</scope>
</reference>
<evidence type="ECO:0000313" key="4">
    <source>
        <dbReference type="EMBL" id="OGI93620.1"/>
    </source>
</evidence>
<gene>
    <name evidence="4" type="ORF">A3A03_01305</name>
</gene>
<dbReference type="InterPro" id="IPR000485">
    <property type="entry name" value="AsnC-type_HTH_dom"/>
</dbReference>
<evidence type="ECO:0000256" key="3">
    <source>
        <dbReference type="ARBA" id="ARBA00023163"/>
    </source>
</evidence>
<keyword evidence="3" id="KW-0804">Transcription</keyword>
<accession>A0A1F6XHG2</accession>
<dbReference type="Gene3D" id="1.10.10.10">
    <property type="entry name" value="Winged helix-like DNA-binding domain superfamily/Winged helix DNA-binding domain"/>
    <property type="match status" value="2"/>
</dbReference>
<dbReference type="Pfam" id="PF13412">
    <property type="entry name" value="HTH_24"/>
    <property type="match status" value="1"/>
</dbReference>
<evidence type="ECO:0008006" key="6">
    <source>
        <dbReference type="Google" id="ProtNLM"/>
    </source>
</evidence>
<protein>
    <recommendedName>
        <fullName evidence="6">HTH asnC-type domain-containing protein</fullName>
    </recommendedName>
</protein>
<dbReference type="Proteomes" id="UP000176629">
    <property type="component" value="Unassembled WGS sequence"/>
</dbReference>
<dbReference type="InterPro" id="IPR019888">
    <property type="entry name" value="Tscrpt_reg_AsnC-like"/>
</dbReference>
<proteinExistence type="predicted"/>
<dbReference type="PRINTS" id="PR00033">
    <property type="entry name" value="HTHASNC"/>
</dbReference>
<keyword evidence="2" id="KW-0238">DNA-binding</keyword>
<name>A0A1F6XHG2_9BACT</name>
<dbReference type="InterPro" id="IPR036390">
    <property type="entry name" value="WH_DNA-bd_sf"/>
</dbReference>
<dbReference type="AlphaFoldDB" id="A0A1F6XHG2"/>
<evidence type="ECO:0000313" key="5">
    <source>
        <dbReference type="Proteomes" id="UP000176629"/>
    </source>
</evidence>
<dbReference type="InterPro" id="IPR050684">
    <property type="entry name" value="HTH-Siroheme_Decarb"/>
</dbReference>
<dbReference type="PANTHER" id="PTHR43413">
    <property type="entry name" value="TRANSCRIPTIONAL REGULATOR, ASNC FAMILY"/>
    <property type="match status" value="1"/>
</dbReference>
<dbReference type="GO" id="GO:0043565">
    <property type="term" value="F:sequence-specific DNA binding"/>
    <property type="evidence" value="ECO:0007669"/>
    <property type="project" value="InterPro"/>
</dbReference>
<dbReference type="Gene3D" id="3.30.70.920">
    <property type="match status" value="1"/>
</dbReference>
<dbReference type="STRING" id="1801773.A3A03_01305"/>
<evidence type="ECO:0000256" key="2">
    <source>
        <dbReference type="ARBA" id="ARBA00023125"/>
    </source>
</evidence>
<dbReference type="InterPro" id="IPR036388">
    <property type="entry name" value="WH-like_DNA-bd_sf"/>
</dbReference>
<keyword evidence="1" id="KW-0805">Transcription regulation</keyword>
<dbReference type="PANTHER" id="PTHR43413:SF6">
    <property type="entry name" value="REGULATORY PROTEIN ASNC"/>
    <property type="match status" value="1"/>
</dbReference>
<dbReference type="SMART" id="SM00344">
    <property type="entry name" value="HTH_ASNC"/>
    <property type="match status" value="2"/>
</dbReference>
<organism evidence="4 5">
    <name type="scientific">Candidatus Nomurabacteria bacterium RIFCSPLOWO2_01_FULL_40_18</name>
    <dbReference type="NCBI Taxonomy" id="1801773"/>
    <lineage>
        <taxon>Bacteria</taxon>
        <taxon>Candidatus Nomuraibacteriota</taxon>
    </lineage>
</organism>
<dbReference type="EMBL" id="MFUX01000041">
    <property type="protein sequence ID" value="OGI93620.1"/>
    <property type="molecule type" value="Genomic_DNA"/>
</dbReference>